<gene>
    <name evidence="2" type="primary">Mettl20</name>
    <name evidence="2" type="ORF">SNEC2469_LOCUS10631</name>
</gene>
<reference evidence="2" key="1">
    <citation type="submission" date="2021-02" db="EMBL/GenBank/DDBJ databases">
        <authorList>
            <person name="Dougan E. K."/>
            <person name="Rhodes N."/>
            <person name="Thang M."/>
            <person name="Chan C."/>
        </authorList>
    </citation>
    <scope>NUCLEOTIDE SEQUENCE</scope>
</reference>
<dbReference type="EMBL" id="CAJNJA010016943">
    <property type="protein sequence ID" value="CAE7391116.1"/>
    <property type="molecule type" value="Genomic_DNA"/>
</dbReference>
<name>A0A812QGL7_9DINO</name>
<accession>A0A812QGL7</accession>
<keyword evidence="3" id="KW-1185">Reference proteome</keyword>
<dbReference type="Pfam" id="PF06325">
    <property type="entry name" value="PrmA"/>
    <property type="match status" value="1"/>
</dbReference>
<dbReference type="InterPro" id="IPR019410">
    <property type="entry name" value="Methyltransf_16"/>
</dbReference>
<dbReference type="SUPFAM" id="SSF52540">
    <property type="entry name" value="P-loop containing nucleoside triphosphate hydrolases"/>
    <property type="match status" value="1"/>
</dbReference>
<dbReference type="OrthoDB" id="1902922at2759"/>
<sequence length="1517" mass="165757">MHVCYAIGGRLLHVVEDLCIEVHLQHAAPLSILRLLLVSSFSIRPGPGESFPTRTRLAFDGLDDLEEEEEEPLTETGTVPKDRALIPRPVGSGFQSLEDLYDKHRGTKKIPELEEEELEELHVLLKDEIQRCPSISSVAWAAKALEELELEDDDVFEVIAEKVTDQVDELSPQETLDIVLSFGAIYYNDDEFLETLVGAVRRQMKFFTNAEVVRLANAMSRLGGLDDTKHVGMFFEMRKRVNMPLIDKAIRITSTEAPAMLHRSWLAPERLLAPHAAREADEAQRASIILQHAAHGPPITDADLAQCDEEAAEQLRALQILQGVLGHRAPGAAPLSSDPWLPDTGVSDEDDLCQSSLPGLQQADSGVHHPGSPRIAVHELDVPLPRLKMSLRLLEAADSQQATRSFKELGHDDPFGSKAWPSAYLVADRLLSEDLHGRSVLELGCGTGFVAIAALLGGARSVLATDRAKLNVDSAQRSAHLNGLDLQGQVFDVTSSDSLPSRGGKVFDYVVFADVLYWPAEAAAFGRRAAEAYVQGSTVIMADPGRRREQFLGELRSELALRLDTASEGVELGVCGGSNRFLPVLPGAFRSCLATSSTFQGALRDRRLVRETLLPGRCSSLRDMKQLISKVRLPQNSRVKKQFKSKMAKQLTLMKYTAEAEAAKQEEIDPELVNEGHLGCHPMSGSQRRIPQVRKLLLLGLSRSSGKDLQGLATPALCNTISYPGSRAWRTTEGQLESEEAAELVKEELLFVWGSSCGGLFVILTALAPMLAWRKPLTDFSPSAPGIEPNLLEEGAMPLHSTHVFASHIGHTGKTTLAFQMSTFYASKHPEARVLIMDLAEEGDLTKRLLGGVDAAGRKAGFAFGGVFRLLQAAEKRPSGLTSWLWSSTFDVMEHAVRLKDHNPALPDNIFLISSGAWPRAEAPMSDDVRKEVCERIRDSLEKSTETWKLFCDTDGDRRPSPYTMLAYGLCDEAIVPLHLNKGDLDRTETMLGVMHELRQRGEIRTQVLFIVWNFVKVLKDDPVEYHGMTLPFTPTKVCMDILESCNRRLFGSATELAGLFVHSGESETDFIKNSTAVLKVLADNVLKPSEELGVPVVEMVSRLADSGKKTMKFQSGDIAYDTKGETISNVMDGLKQLEEKFEVSGHCRVRGALAHSSQNAAATCSFGFDGSCSTAPQVMVVLSATLEESVSHGIDLNTNAFLLVHGWTAGPLLLESADKLLPACQSSKTVAELAAETGAKEGPLAIVLRCCSALGYLDFDPVSRLNFVVWRFGEAAAFARDPSLCGSNLLCAAMAEREESTGTKKYSLAARFLLQRGEEELIEVRARDPESGEEFVLTPEVNFVPLSTCTWQGVRLPDSEIGWFYKEKLGLDALRRQLLQDPRHLRLERLEASKLTIRWMFGGSSSSVLEAEAGDGDTGEFDDEAEAEQVTLEEQNLAKEIAQAEEEGVDPAFCEALESEKEASAEGGGGKASSKASVAAASGKHVCFDCWSGDTECKRPGAGLGRPKNKDGGSEA</sequence>
<evidence type="ECO:0000313" key="2">
    <source>
        <dbReference type="EMBL" id="CAE7391116.1"/>
    </source>
</evidence>
<dbReference type="PANTHER" id="PTHR14614">
    <property type="entry name" value="HEPATOCELLULAR CARCINOMA-ASSOCIATED ANTIGEN"/>
    <property type="match status" value="1"/>
</dbReference>
<comment type="caution">
    <text evidence="2">The sequence shown here is derived from an EMBL/GenBank/DDBJ whole genome shotgun (WGS) entry which is preliminary data.</text>
</comment>
<feature type="region of interest" description="Disordered" evidence="1">
    <location>
        <begin position="1495"/>
        <end position="1517"/>
    </location>
</feature>
<dbReference type="InterPro" id="IPR029063">
    <property type="entry name" value="SAM-dependent_MTases_sf"/>
</dbReference>
<dbReference type="SUPFAM" id="SSF53335">
    <property type="entry name" value="S-adenosyl-L-methionine-dependent methyltransferases"/>
    <property type="match status" value="1"/>
</dbReference>
<feature type="region of interest" description="Disordered" evidence="1">
    <location>
        <begin position="332"/>
        <end position="355"/>
    </location>
</feature>
<evidence type="ECO:0000313" key="3">
    <source>
        <dbReference type="Proteomes" id="UP000601435"/>
    </source>
</evidence>
<dbReference type="CDD" id="cd02440">
    <property type="entry name" value="AdoMet_MTases"/>
    <property type="match status" value="1"/>
</dbReference>
<dbReference type="InterPro" id="IPR027417">
    <property type="entry name" value="P-loop_NTPase"/>
</dbReference>
<organism evidence="2 3">
    <name type="scientific">Symbiodinium necroappetens</name>
    <dbReference type="NCBI Taxonomy" id="1628268"/>
    <lineage>
        <taxon>Eukaryota</taxon>
        <taxon>Sar</taxon>
        <taxon>Alveolata</taxon>
        <taxon>Dinophyceae</taxon>
        <taxon>Suessiales</taxon>
        <taxon>Symbiodiniaceae</taxon>
        <taxon>Symbiodinium</taxon>
    </lineage>
</organism>
<dbReference type="Proteomes" id="UP000601435">
    <property type="component" value="Unassembled WGS sequence"/>
</dbReference>
<evidence type="ECO:0000256" key="1">
    <source>
        <dbReference type="SAM" id="MobiDB-lite"/>
    </source>
</evidence>
<proteinExistence type="predicted"/>
<dbReference type="Gene3D" id="3.40.50.150">
    <property type="entry name" value="Vaccinia Virus protein VP39"/>
    <property type="match status" value="1"/>
</dbReference>
<dbReference type="Gene3D" id="3.40.50.300">
    <property type="entry name" value="P-loop containing nucleotide triphosphate hydrolases"/>
    <property type="match status" value="1"/>
</dbReference>
<protein>
    <submittedName>
        <fullName evidence="2">Mettl20 protein</fullName>
    </submittedName>
</protein>